<gene>
    <name evidence="1" type="ORF">LMG22037_05815</name>
</gene>
<reference evidence="1 2" key="1">
    <citation type="submission" date="2020-04" db="EMBL/GenBank/DDBJ databases">
        <authorList>
            <person name="De Canck E."/>
        </authorList>
    </citation>
    <scope>NUCLEOTIDE SEQUENCE [LARGE SCALE GENOMIC DNA]</scope>
    <source>
        <strain evidence="1 2">LMG 22037</strain>
    </source>
</reference>
<evidence type="ECO:0000313" key="2">
    <source>
        <dbReference type="Proteomes" id="UP000494249"/>
    </source>
</evidence>
<name>A0A6J5CFK5_9BURK</name>
<protein>
    <recommendedName>
        <fullName evidence="3">Transposase</fullName>
    </recommendedName>
</protein>
<dbReference type="EMBL" id="CADIKB010000047">
    <property type="protein sequence ID" value="CAB3733668.1"/>
    <property type="molecule type" value="Genomic_DNA"/>
</dbReference>
<dbReference type="InterPro" id="IPR049837">
    <property type="entry name" value="TnpC_reg-like"/>
</dbReference>
<evidence type="ECO:0000313" key="1">
    <source>
        <dbReference type="EMBL" id="CAB3733668.1"/>
    </source>
</evidence>
<sequence>MSARAAVTATPYGEVDAAALEALESGYDTTRLLDAVSTLDEVRISLYDPEGLRDDLLHLHSIAHTLVNGAGLTIGAQDEPFVDQVSDVIDQIDQYVADLLAIRDVLQPLEALRPDDTNCLDGR</sequence>
<dbReference type="RefSeq" id="WP_035483074.1">
    <property type="nucleotide sequence ID" value="NZ_CADFGL010000045.1"/>
</dbReference>
<accession>A0A6J5CFK5</accession>
<organism evidence="1 2">
    <name type="scientific">Paraburkholderia phenoliruptrix</name>
    <dbReference type="NCBI Taxonomy" id="252970"/>
    <lineage>
        <taxon>Bacteria</taxon>
        <taxon>Pseudomonadati</taxon>
        <taxon>Pseudomonadota</taxon>
        <taxon>Betaproteobacteria</taxon>
        <taxon>Burkholderiales</taxon>
        <taxon>Burkholderiaceae</taxon>
        <taxon>Paraburkholderia</taxon>
    </lineage>
</organism>
<dbReference type="AlphaFoldDB" id="A0A6J5CFK5"/>
<evidence type="ECO:0008006" key="3">
    <source>
        <dbReference type="Google" id="ProtNLM"/>
    </source>
</evidence>
<dbReference type="Proteomes" id="UP000494249">
    <property type="component" value="Unassembled WGS sequence"/>
</dbReference>
<proteinExistence type="predicted"/>
<dbReference type="NCBIfam" id="NF041282">
    <property type="entry name" value="TnpC_regulator"/>
    <property type="match status" value="1"/>
</dbReference>